<feature type="compositionally biased region" description="Polar residues" evidence="1">
    <location>
        <begin position="57"/>
        <end position="70"/>
    </location>
</feature>
<feature type="region of interest" description="Disordered" evidence="1">
    <location>
        <begin position="1"/>
        <end position="73"/>
    </location>
</feature>
<reference evidence="2" key="2">
    <citation type="submission" date="2023-04" db="EMBL/GenBank/DDBJ databases">
        <authorList>
            <person name="Bu L."/>
            <person name="Lu L."/>
            <person name="Laidemitt M.R."/>
            <person name="Zhang S.M."/>
            <person name="Mutuku M."/>
            <person name="Mkoji G."/>
            <person name="Steinauer M."/>
            <person name="Loker E.S."/>
        </authorList>
    </citation>
    <scope>NUCLEOTIDE SEQUENCE</scope>
    <source>
        <strain evidence="2">KasaAsao</strain>
        <tissue evidence="2">Whole Snail</tissue>
    </source>
</reference>
<evidence type="ECO:0000313" key="2">
    <source>
        <dbReference type="EMBL" id="KAK0046516.1"/>
    </source>
</evidence>
<feature type="region of interest" description="Disordered" evidence="1">
    <location>
        <begin position="211"/>
        <end position="283"/>
    </location>
</feature>
<accession>A0AAD8B1Y4</accession>
<sequence>SSKHRTSDRRVVNQQFHTLHQRPTSVIAPTHGEVKNNDMKNNLAREKLPSKNGHVKTPQSSPMKNISSDDIFTKKKIPNIDKNANKILASDQTPVPKSVAFDITLDGQSGDGLLLRKLPPRLKVLEPLNLPKLTAAQLEEKQRLADEKREKLRLKKINTSQKSSKRRRELLKAKEFGMTQQLEQEKTIIVDNLKQAELNRERKLLEIKEKQRLREERAKRARERAKSLQNAADEVEVEKDVEFNAGSEDSWLENGENNEEEESGLKKPIRPNRNTVSASTVDSYDLAFMKNSKPQLLSQETPDDDFFGS</sequence>
<evidence type="ECO:0000256" key="1">
    <source>
        <dbReference type="SAM" id="MobiDB-lite"/>
    </source>
</evidence>
<dbReference type="PANTHER" id="PTHR16065">
    <property type="entry name" value="COILED-COIL DOMAIN CONTAINING 198"/>
    <property type="match status" value="1"/>
</dbReference>
<protein>
    <submittedName>
        <fullName evidence="2">Caldesmon</fullName>
    </submittedName>
</protein>
<feature type="compositionally biased region" description="Polar residues" evidence="1">
    <location>
        <begin position="272"/>
        <end position="282"/>
    </location>
</feature>
<feature type="non-terminal residue" evidence="2">
    <location>
        <position position="309"/>
    </location>
</feature>
<dbReference type="EMBL" id="JASAOG010000164">
    <property type="protein sequence ID" value="KAK0046516.1"/>
    <property type="molecule type" value="Genomic_DNA"/>
</dbReference>
<dbReference type="Proteomes" id="UP001233172">
    <property type="component" value="Unassembled WGS sequence"/>
</dbReference>
<organism evidence="2 3">
    <name type="scientific">Biomphalaria pfeifferi</name>
    <name type="common">Bloodfluke planorb</name>
    <name type="synonym">Freshwater snail</name>
    <dbReference type="NCBI Taxonomy" id="112525"/>
    <lineage>
        <taxon>Eukaryota</taxon>
        <taxon>Metazoa</taxon>
        <taxon>Spiralia</taxon>
        <taxon>Lophotrochozoa</taxon>
        <taxon>Mollusca</taxon>
        <taxon>Gastropoda</taxon>
        <taxon>Heterobranchia</taxon>
        <taxon>Euthyneura</taxon>
        <taxon>Panpulmonata</taxon>
        <taxon>Hygrophila</taxon>
        <taxon>Lymnaeoidea</taxon>
        <taxon>Planorbidae</taxon>
        <taxon>Biomphalaria</taxon>
    </lineage>
</organism>
<feature type="compositionally biased region" description="Basic and acidic residues" evidence="1">
    <location>
        <begin position="32"/>
        <end position="49"/>
    </location>
</feature>
<name>A0AAD8B1Y4_BIOPF</name>
<dbReference type="InterPro" id="IPR029235">
    <property type="entry name" value="FAME"/>
</dbReference>
<dbReference type="AlphaFoldDB" id="A0AAD8B1Y4"/>
<keyword evidence="3" id="KW-1185">Reference proteome</keyword>
<proteinExistence type="predicted"/>
<gene>
    <name evidence="2" type="ORF">Bpfe_024034</name>
</gene>
<reference evidence="2" key="1">
    <citation type="journal article" date="2023" name="PLoS Negl. Trop. Dis.">
        <title>A genome sequence for Biomphalaria pfeifferi, the major vector snail for the human-infecting parasite Schistosoma mansoni.</title>
        <authorList>
            <person name="Bu L."/>
            <person name="Lu L."/>
            <person name="Laidemitt M.R."/>
            <person name="Zhang S.M."/>
            <person name="Mutuku M."/>
            <person name="Mkoji G."/>
            <person name="Steinauer M."/>
            <person name="Loker E.S."/>
        </authorList>
    </citation>
    <scope>NUCLEOTIDE SEQUENCE</scope>
    <source>
        <strain evidence="2">KasaAsao</strain>
    </source>
</reference>
<evidence type="ECO:0000313" key="3">
    <source>
        <dbReference type="Proteomes" id="UP001233172"/>
    </source>
</evidence>
<feature type="compositionally biased region" description="Polar residues" evidence="1">
    <location>
        <begin position="12"/>
        <end position="24"/>
    </location>
</feature>
<dbReference type="PANTHER" id="PTHR16065:SF2">
    <property type="entry name" value="COILED-COIL DOMAIN CONTAINING 198"/>
    <property type="match status" value="1"/>
</dbReference>
<comment type="caution">
    <text evidence="2">The sequence shown here is derived from an EMBL/GenBank/DDBJ whole genome shotgun (WGS) entry which is preliminary data.</text>
</comment>